<proteinExistence type="inferred from homology"/>
<keyword evidence="4" id="KW-0547">Nucleotide-binding</keyword>
<dbReference type="GO" id="GO:0016887">
    <property type="term" value="F:ATP hydrolysis activity"/>
    <property type="evidence" value="ECO:0007669"/>
    <property type="project" value="InterPro"/>
</dbReference>
<comment type="caution">
    <text evidence="7">The sequence shown here is derived from an EMBL/GenBank/DDBJ whole genome shotgun (WGS) entry which is preliminary data.</text>
</comment>
<dbReference type="FunFam" id="3.40.50.300:FF:000421">
    <property type="entry name" value="Branched-chain amino acid ABC transporter ATP-binding protein"/>
    <property type="match status" value="1"/>
</dbReference>
<dbReference type="GO" id="GO:0005886">
    <property type="term" value="C:plasma membrane"/>
    <property type="evidence" value="ECO:0007669"/>
    <property type="project" value="UniProtKB-SubCell"/>
</dbReference>
<keyword evidence="8" id="KW-1185">Reference proteome</keyword>
<dbReference type="EMBL" id="JACIIU010000008">
    <property type="protein sequence ID" value="MBB6261364.1"/>
    <property type="molecule type" value="Genomic_DNA"/>
</dbReference>
<evidence type="ECO:0000313" key="8">
    <source>
        <dbReference type="Proteomes" id="UP000555393"/>
    </source>
</evidence>
<evidence type="ECO:0000256" key="2">
    <source>
        <dbReference type="ARBA" id="ARBA00005417"/>
    </source>
</evidence>
<dbReference type="InterPro" id="IPR003439">
    <property type="entry name" value="ABC_transporter-like_ATP-bd"/>
</dbReference>
<dbReference type="InterPro" id="IPR017871">
    <property type="entry name" value="ABC_transporter-like_CS"/>
</dbReference>
<dbReference type="PANTHER" id="PTHR45772:SF9">
    <property type="entry name" value="CONSERVED COMPONENT OF ABC TRANSPORTER FOR NATURAL AMINO ACIDS"/>
    <property type="match status" value="1"/>
</dbReference>
<dbReference type="Proteomes" id="UP000555393">
    <property type="component" value="Unassembled WGS sequence"/>
</dbReference>
<keyword evidence="5" id="KW-0067">ATP-binding</keyword>
<dbReference type="PANTHER" id="PTHR45772">
    <property type="entry name" value="CONSERVED COMPONENT OF ABC TRANSPORTER FOR NATURAL AMINO ACIDS-RELATED"/>
    <property type="match status" value="1"/>
</dbReference>
<feature type="domain" description="ABC transporter" evidence="6">
    <location>
        <begin position="19"/>
        <end position="266"/>
    </location>
</feature>
<dbReference type="RefSeq" id="WP_184222661.1">
    <property type="nucleotide sequence ID" value="NZ_JACIIU010000008.1"/>
</dbReference>
<comment type="similarity">
    <text evidence="2">Belongs to the ABC transporter superfamily.</text>
</comment>
<evidence type="ECO:0000256" key="3">
    <source>
        <dbReference type="ARBA" id="ARBA00022448"/>
    </source>
</evidence>
<evidence type="ECO:0000256" key="1">
    <source>
        <dbReference type="ARBA" id="ARBA00004533"/>
    </source>
</evidence>
<evidence type="ECO:0000256" key="5">
    <source>
        <dbReference type="ARBA" id="ARBA00022840"/>
    </source>
</evidence>
<dbReference type="AlphaFoldDB" id="A0A841M726"/>
<organism evidence="7 8">
    <name type="scientific">Paenochrobactrum gallinarii</name>
    <dbReference type="NCBI Taxonomy" id="643673"/>
    <lineage>
        <taxon>Bacteria</taxon>
        <taxon>Pseudomonadati</taxon>
        <taxon>Pseudomonadota</taxon>
        <taxon>Alphaproteobacteria</taxon>
        <taxon>Hyphomicrobiales</taxon>
        <taxon>Brucellaceae</taxon>
        <taxon>Paenochrobactrum</taxon>
    </lineage>
</organism>
<evidence type="ECO:0000256" key="4">
    <source>
        <dbReference type="ARBA" id="ARBA00022741"/>
    </source>
</evidence>
<dbReference type="PROSITE" id="PS50893">
    <property type="entry name" value="ABC_TRANSPORTER_2"/>
    <property type="match status" value="1"/>
</dbReference>
<protein>
    <submittedName>
        <fullName evidence="7">ABC-type branched-subunit amino acid transport system ATPase component</fullName>
    </submittedName>
</protein>
<keyword evidence="3" id="KW-0813">Transport</keyword>
<evidence type="ECO:0000313" key="7">
    <source>
        <dbReference type="EMBL" id="MBB6261364.1"/>
    </source>
</evidence>
<dbReference type="Pfam" id="PF00005">
    <property type="entry name" value="ABC_tran"/>
    <property type="match status" value="1"/>
</dbReference>
<dbReference type="CDD" id="cd03219">
    <property type="entry name" value="ABC_Mj1267_LivG_branched"/>
    <property type="match status" value="1"/>
</dbReference>
<dbReference type="InterPro" id="IPR027417">
    <property type="entry name" value="P-loop_NTPase"/>
</dbReference>
<name>A0A841M726_9HYPH</name>
<dbReference type="PROSITE" id="PS00211">
    <property type="entry name" value="ABC_TRANSPORTER_1"/>
    <property type="match status" value="1"/>
</dbReference>
<gene>
    <name evidence="7" type="ORF">FHS77_001919</name>
</gene>
<sequence>MAVDTEPHRSGRATSAGELKIKNVARAFSGIKALDGVNFTADAGKITGLIGPNGAGKTTLFNAVAGDLSVDSGEIHLDDTRIDSKPTYEVFHQGLVRTFQIPRPFARMTVLENAMFVPASQQGEKFWNSWLRPAKVAAQEKANLEKARAIVEFCGLSKVEKQLAGSISGGQQKLVELARALMADPKTILLDEPGAGVNPALLDVIVEKIVELNKRGITFLIIEHNIDFIMSLCDKVVVMAAGRVITEGAPDDVIANPAVIEAYLGGAPL</sequence>
<comment type="subcellular location">
    <subcellularLocation>
        <location evidence="1">Cell inner membrane</location>
    </subcellularLocation>
</comment>
<dbReference type="GO" id="GO:0005524">
    <property type="term" value="F:ATP binding"/>
    <property type="evidence" value="ECO:0007669"/>
    <property type="project" value="UniProtKB-KW"/>
</dbReference>
<accession>A0A841M726</accession>
<reference evidence="7 8" key="1">
    <citation type="submission" date="2020-08" db="EMBL/GenBank/DDBJ databases">
        <title>Genomic Encyclopedia of Type Strains, Phase IV (KMG-IV): sequencing the most valuable type-strain genomes for metagenomic binning, comparative biology and taxonomic classification.</title>
        <authorList>
            <person name="Goeker M."/>
        </authorList>
    </citation>
    <scope>NUCLEOTIDE SEQUENCE [LARGE SCALE GENOMIC DNA]</scope>
    <source>
        <strain evidence="7 8">DSM 22336</strain>
    </source>
</reference>
<dbReference type="InterPro" id="IPR051120">
    <property type="entry name" value="ABC_AA/LPS_Transport"/>
</dbReference>
<dbReference type="SUPFAM" id="SSF52540">
    <property type="entry name" value="P-loop containing nucleoside triphosphate hydrolases"/>
    <property type="match status" value="1"/>
</dbReference>
<dbReference type="InterPro" id="IPR003593">
    <property type="entry name" value="AAA+_ATPase"/>
</dbReference>
<dbReference type="Pfam" id="PF12399">
    <property type="entry name" value="BCA_ABC_TP_C"/>
    <property type="match status" value="1"/>
</dbReference>
<evidence type="ECO:0000259" key="6">
    <source>
        <dbReference type="PROSITE" id="PS50893"/>
    </source>
</evidence>
<dbReference type="SMART" id="SM00382">
    <property type="entry name" value="AAA"/>
    <property type="match status" value="1"/>
</dbReference>
<dbReference type="Gene3D" id="3.40.50.300">
    <property type="entry name" value="P-loop containing nucleotide triphosphate hydrolases"/>
    <property type="match status" value="1"/>
</dbReference>
<dbReference type="InterPro" id="IPR032823">
    <property type="entry name" value="BCA_ABC_TP_C"/>
</dbReference>